<dbReference type="InterPro" id="IPR002850">
    <property type="entry name" value="PIN_toxin-like"/>
</dbReference>
<dbReference type="PANTHER" id="PTHR34610">
    <property type="entry name" value="SSL7007 PROTEIN"/>
    <property type="match status" value="1"/>
</dbReference>
<dbReference type="PANTHER" id="PTHR34610:SF4">
    <property type="entry name" value="SLL8027 PROTEIN"/>
    <property type="match status" value="1"/>
</dbReference>
<dbReference type="EMBL" id="JADJEV010000003">
    <property type="protein sequence ID" value="MBK6973406.1"/>
    <property type="molecule type" value="Genomic_DNA"/>
</dbReference>
<accession>A0A9D7HRE6</accession>
<proteinExistence type="predicted"/>
<comment type="caution">
    <text evidence="2">The sequence shown here is derived from an EMBL/GenBank/DDBJ whole genome shotgun (WGS) entry which is preliminary data.</text>
</comment>
<organism evidence="2 3">
    <name type="scientific">Candidatus Methylophosphatis roskildensis</name>
    <dbReference type="NCBI Taxonomy" id="2899263"/>
    <lineage>
        <taxon>Bacteria</taxon>
        <taxon>Pseudomonadati</taxon>
        <taxon>Pseudomonadota</taxon>
        <taxon>Betaproteobacteria</taxon>
        <taxon>Nitrosomonadales</taxon>
        <taxon>Sterolibacteriaceae</taxon>
        <taxon>Candidatus Methylophosphatis</taxon>
    </lineage>
</organism>
<evidence type="ECO:0000313" key="3">
    <source>
        <dbReference type="Proteomes" id="UP000807785"/>
    </source>
</evidence>
<dbReference type="Pfam" id="PF13470">
    <property type="entry name" value="PIN_3"/>
    <property type="match status" value="1"/>
</dbReference>
<dbReference type="InterPro" id="IPR029060">
    <property type="entry name" value="PIN-like_dom_sf"/>
</dbReference>
<name>A0A9D7HRE6_9PROT</name>
<evidence type="ECO:0000313" key="2">
    <source>
        <dbReference type="EMBL" id="MBK6973406.1"/>
    </source>
</evidence>
<sequence>MRAVIDTNVLLSGLLWHGAPHVLLAHVRAGTLILVSSPALLAEMEAVISRAKFDVILTRSNTSREHALPELRQLAELIEPPPLAAPVCRDSDDDAVLALALAAQADLIVSGDDDQLSLRHHHGIPIVNSAQALQQIAK</sequence>
<dbReference type="SMART" id="SM00670">
    <property type="entry name" value="PINc"/>
    <property type="match status" value="1"/>
</dbReference>
<feature type="domain" description="PIN" evidence="1">
    <location>
        <begin position="1"/>
        <end position="117"/>
    </location>
</feature>
<dbReference type="Proteomes" id="UP000807785">
    <property type="component" value="Unassembled WGS sequence"/>
</dbReference>
<dbReference type="AlphaFoldDB" id="A0A9D7HRE6"/>
<dbReference type="NCBIfam" id="TIGR00305">
    <property type="entry name" value="putative toxin-antitoxin system toxin component, PIN family"/>
    <property type="match status" value="1"/>
</dbReference>
<gene>
    <name evidence="2" type="ORF">IPH26_10830</name>
</gene>
<reference evidence="2" key="1">
    <citation type="submission" date="2020-10" db="EMBL/GenBank/DDBJ databases">
        <title>Connecting structure to function with the recovery of over 1000 high-quality activated sludge metagenome-assembled genomes encoding full-length rRNA genes using long-read sequencing.</title>
        <authorList>
            <person name="Singleton C.M."/>
            <person name="Petriglieri F."/>
            <person name="Kristensen J.M."/>
            <person name="Kirkegaard R.H."/>
            <person name="Michaelsen T.Y."/>
            <person name="Andersen M.H."/>
            <person name="Karst S.M."/>
            <person name="Dueholm M.S."/>
            <person name="Nielsen P.H."/>
            <person name="Albertsen M."/>
        </authorList>
    </citation>
    <scope>NUCLEOTIDE SEQUENCE</scope>
    <source>
        <strain evidence="2">Bjer_18-Q3-R1-45_BAT3C.347</strain>
    </source>
</reference>
<dbReference type="InterPro" id="IPR002716">
    <property type="entry name" value="PIN_dom"/>
</dbReference>
<protein>
    <submittedName>
        <fullName evidence="2">Toxin-antitoxin system toxin component, PIN family</fullName>
    </submittedName>
</protein>
<evidence type="ECO:0000259" key="1">
    <source>
        <dbReference type="SMART" id="SM00670"/>
    </source>
</evidence>
<dbReference type="SUPFAM" id="SSF88723">
    <property type="entry name" value="PIN domain-like"/>
    <property type="match status" value="1"/>
</dbReference>